<keyword evidence="4" id="KW-0560">Oxidoreductase</keyword>
<reference evidence="8" key="1">
    <citation type="submission" date="2023-04" db="EMBL/GenBank/DDBJ databases">
        <title>Phytophthora fragariaefolia NBRC 109709.</title>
        <authorList>
            <person name="Ichikawa N."/>
            <person name="Sato H."/>
            <person name="Tonouchi N."/>
        </authorList>
    </citation>
    <scope>NUCLEOTIDE SEQUENCE</scope>
    <source>
        <strain evidence="8">NBRC 109709</strain>
    </source>
</reference>
<comment type="caution">
    <text evidence="8">The sequence shown here is derived from an EMBL/GenBank/DDBJ whole genome shotgun (WGS) entry which is preliminary data.</text>
</comment>
<evidence type="ECO:0000256" key="6">
    <source>
        <dbReference type="SAM" id="Phobius"/>
    </source>
</evidence>
<dbReference type="Pfam" id="PF01794">
    <property type="entry name" value="Ferric_reduct"/>
    <property type="match status" value="1"/>
</dbReference>
<dbReference type="GO" id="GO:0016491">
    <property type="term" value="F:oxidoreductase activity"/>
    <property type="evidence" value="ECO:0007669"/>
    <property type="project" value="UniProtKB-KW"/>
</dbReference>
<dbReference type="Gene3D" id="3.40.50.80">
    <property type="entry name" value="Nucleotide-binding domain of ferredoxin-NADP reductase (FNR) module"/>
    <property type="match status" value="1"/>
</dbReference>
<dbReference type="Gene3D" id="2.40.30.10">
    <property type="entry name" value="Translation factors"/>
    <property type="match status" value="1"/>
</dbReference>
<dbReference type="CDD" id="cd06186">
    <property type="entry name" value="NOX_Duox_like_FAD_NADP"/>
    <property type="match status" value="1"/>
</dbReference>
<dbReference type="InterPro" id="IPR017938">
    <property type="entry name" value="Riboflavin_synthase-like_b-brl"/>
</dbReference>
<dbReference type="PANTHER" id="PTHR11972">
    <property type="entry name" value="NADPH OXIDASE"/>
    <property type="match status" value="1"/>
</dbReference>
<name>A0A9W7DEK9_9STRA</name>
<proteinExistence type="predicted"/>
<gene>
    <name evidence="8" type="ORF">Pfra01_002923500</name>
</gene>
<evidence type="ECO:0000313" key="9">
    <source>
        <dbReference type="Proteomes" id="UP001165121"/>
    </source>
</evidence>
<feature type="transmembrane region" description="Helical" evidence="6">
    <location>
        <begin position="145"/>
        <end position="163"/>
    </location>
</feature>
<dbReference type="InterPro" id="IPR050369">
    <property type="entry name" value="RBOH/FRE"/>
</dbReference>
<dbReference type="SFLD" id="SFLDS00052">
    <property type="entry name" value="Ferric_Reductase_Domain"/>
    <property type="match status" value="1"/>
</dbReference>
<dbReference type="InterPro" id="IPR013121">
    <property type="entry name" value="Fe_red_NAD-bd_6"/>
</dbReference>
<dbReference type="AlphaFoldDB" id="A0A9W7DEK9"/>
<dbReference type="SFLD" id="SFLDG01168">
    <property type="entry name" value="Ferric_reductase_subgroup_(FRE"/>
    <property type="match status" value="1"/>
</dbReference>
<dbReference type="InterPro" id="IPR039261">
    <property type="entry name" value="FNR_nucleotide-bd"/>
</dbReference>
<organism evidence="8 9">
    <name type="scientific">Phytophthora fragariaefolia</name>
    <dbReference type="NCBI Taxonomy" id="1490495"/>
    <lineage>
        <taxon>Eukaryota</taxon>
        <taxon>Sar</taxon>
        <taxon>Stramenopiles</taxon>
        <taxon>Oomycota</taxon>
        <taxon>Peronosporomycetes</taxon>
        <taxon>Peronosporales</taxon>
        <taxon>Peronosporaceae</taxon>
        <taxon>Phytophthora</taxon>
    </lineage>
</organism>
<accession>A0A9W7DEK9</accession>
<dbReference type="InterPro" id="IPR013130">
    <property type="entry name" value="Fe3_Rdtase_TM_dom"/>
</dbReference>
<keyword evidence="9" id="KW-1185">Reference proteome</keyword>
<feature type="domain" description="FAD-binding FR-type" evidence="7">
    <location>
        <begin position="278"/>
        <end position="397"/>
    </location>
</feature>
<evidence type="ECO:0000313" key="8">
    <source>
        <dbReference type="EMBL" id="GMG14834.1"/>
    </source>
</evidence>
<keyword evidence="2 6" id="KW-0812">Transmembrane</keyword>
<feature type="transmembrane region" description="Helical" evidence="6">
    <location>
        <begin position="77"/>
        <end position="97"/>
    </location>
</feature>
<evidence type="ECO:0000256" key="1">
    <source>
        <dbReference type="ARBA" id="ARBA00004141"/>
    </source>
</evidence>
<dbReference type="SUPFAM" id="SSF63380">
    <property type="entry name" value="Riboflavin synthase domain-like"/>
    <property type="match status" value="1"/>
</dbReference>
<evidence type="ECO:0000256" key="3">
    <source>
        <dbReference type="ARBA" id="ARBA00022989"/>
    </source>
</evidence>
<dbReference type="GO" id="GO:0005886">
    <property type="term" value="C:plasma membrane"/>
    <property type="evidence" value="ECO:0007669"/>
    <property type="project" value="TreeGrafter"/>
</dbReference>
<evidence type="ECO:0000256" key="5">
    <source>
        <dbReference type="ARBA" id="ARBA00023136"/>
    </source>
</evidence>
<dbReference type="Pfam" id="PF08022">
    <property type="entry name" value="FAD_binding_8"/>
    <property type="match status" value="1"/>
</dbReference>
<dbReference type="PROSITE" id="PS51384">
    <property type="entry name" value="FAD_FR"/>
    <property type="match status" value="1"/>
</dbReference>
<dbReference type="PANTHER" id="PTHR11972:SF55">
    <property type="entry name" value="FERRIC REDUCTASE"/>
    <property type="match status" value="1"/>
</dbReference>
<evidence type="ECO:0000256" key="4">
    <source>
        <dbReference type="ARBA" id="ARBA00023002"/>
    </source>
</evidence>
<evidence type="ECO:0000256" key="2">
    <source>
        <dbReference type="ARBA" id="ARBA00022692"/>
    </source>
</evidence>
<dbReference type="InterPro" id="IPR013112">
    <property type="entry name" value="FAD-bd_8"/>
</dbReference>
<evidence type="ECO:0000259" key="7">
    <source>
        <dbReference type="PROSITE" id="PS51384"/>
    </source>
</evidence>
<feature type="transmembrane region" description="Helical" evidence="6">
    <location>
        <begin position="109"/>
        <end position="133"/>
    </location>
</feature>
<keyword evidence="5 6" id="KW-0472">Membrane</keyword>
<feature type="transmembrane region" description="Helical" evidence="6">
    <location>
        <begin position="222"/>
        <end position="250"/>
    </location>
</feature>
<sequence length="586" mass="64968">MSAAIADTSTPSEDYVSTFRSEVHDNQSNSVQVLATKEGTSPFNCLKRCWFTLRWKLSTSIFSRPVPFFTANLDLKLGDILVTLPAAAVVLAINAKLCAAQDVQGSGSLPMIVMIVVFALTVRNNSILLTLTGVPFERALLYHKFFGVVAILLAGLHGLAYLLEDAGVAVARRRRLQGPGGSDPLLPRKFSGAICFYLMIALWVFSWSPIRRKFYEAFLRMHWLLFIGIVVFAVIHGAGGVVIGLIPWGLDLIFRHGHLVQKHFGGGLFNIFRCKSGSSDTKPGVISQQQVSMSHLPGGILRIQFPRIHPGTGESFKYEAGQYVFICVPKLSLLEWHPFTISSAPHEILVTIHIKGLGDWTRKLLADIPLTSDGAHQVVPAPFPILVDGPYGSVSVDLENPNAYSQVALFSGGIGITPMQAIVNQLSFDFHHRGRQTLKKVHFVWAVRERDMVEAMMNAEFVEDRKLLHGHTPAYLPDELLAVGPSEGSTTPNDVFKTEFFLTKGQPDPENPVDRRLQHCMRYNTRPDVADVLKTLGLDAQKHDKKRVAVLVCGPSALVRDVIHQAMKLERTSKIKYDVHTECFEF</sequence>
<keyword evidence="3 6" id="KW-1133">Transmembrane helix</keyword>
<comment type="subcellular location">
    <subcellularLocation>
        <location evidence="1">Membrane</location>
        <topology evidence="1">Multi-pass membrane protein</topology>
    </subcellularLocation>
</comment>
<dbReference type="InterPro" id="IPR017927">
    <property type="entry name" value="FAD-bd_FR_type"/>
</dbReference>
<protein>
    <submittedName>
        <fullName evidence="8">Unnamed protein product</fullName>
    </submittedName>
</protein>
<dbReference type="EMBL" id="BSXT01018858">
    <property type="protein sequence ID" value="GMG14834.1"/>
    <property type="molecule type" value="Genomic_DNA"/>
</dbReference>
<dbReference type="Proteomes" id="UP001165121">
    <property type="component" value="Unassembled WGS sequence"/>
</dbReference>
<feature type="transmembrane region" description="Helical" evidence="6">
    <location>
        <begin position="190"/>
        <end position="210"/>
    </location>
</feature>
<dbReference type="SUPFAM" id="SSF52343">
    <property type="entry name" value="Ferredoxin reductase-like, C-terminal NADP-linked domain"/>
    <property type="match status" value="1"/>
</dbReference>
<dbReference type="OrthoDB" id="167398at2759"/>
<dbReference type="Pfam" id="PF08030">
    <property type="entry name" value="NAD_binding_6"/>
    <property type="match status" value="1"/>
</dbReference>